<protein>
    <recommendedName>
        <fullName evidence="4">PEP-CTERM protein-sorting domain-containing protein</fullName>
    </recommendedName>
</protein>
<organism evidence="2 3">
    <name type="scientific">Lacipirellula parvula</name>
    <dbReference type="NCBI Taxonomy" id="2650471"/>
    <lineage>
        <taxon>Bacteria</taxon>
        <taxon>Pseudomonadati</taxon>
        <taxon>Planctomycetota</taxon>
        <taxon>Planctomycetia</taxon>
        <taxon>Pirellulales</taxon>
        <taxon>Lacipirellulaceae</taxon>
        <taxon>Lacipirellula</taxon>
    </lineage>
</organism>
<name>A0A5K7XDX7_9BACT</name>
<dbReference type="InterPro" id="IPR008947">
    <property type="entry name" value="PLipase_C/P1_nuclease_dom_sf"/>
</dbReference>
<reference evidence="3" key="1">
    <citation type="submission" date="2019-10" db="EMBL/GenBank/DDBJ databases">
        <title>Lacipirellula parvula gen. nov., sp. nov., representing a lineage of planctomycetes widespread in freshwater anoxic habitats, and description of the family Lacipirellulaceae.</title>
        <authorList>
            <person name="Dedysh S.N."/>
            <person name="Kulichevskaya I.S."/>
            <person name="Beletsky A.V."/>
            <person name="Rakitin A.L."/>
            <person name="Mardanov A.V."/>
            <person name="Ivanova A.A."/>
            <person name="Saltykova V.X."/>
            <person name="Rijpstra W.I.C."/>
            <person name="Sinninghe Damste J.S."/>
            <person name="Ravin N.V."/>
        </authorList>
    </citation>
    <scope>NUCLEOTIDE SEQUENCE [LARGE SCALE GENOMIC DNA]</scope>
    <source>
        <strain evidence="3">PX69</strain>
    </source>
</reference>
<feature type="signal peptide" evidence="1">
    <location>
        <begin position="1"/>
        <end position="23"/>
    </location>
</feature>
<evidence type="ECO:0000256" key="1">
    <source>
        <dbReference type="SAM" id="SignalP"/>
    </source>
</evidence>
<evidence type="ECO:0000313" key="2">
    <source>
        <dbReference type="EMBL" id="BBO35044.1"/>
    </source>
</evidence>
<proteinExistence type="predicted"/>
<gene>
    <name evidence="2" type="ORF">PLANPX_4656</name>
</gene>
<evidence type="ECO:0000313" key="3">
    <source>
        <dbReference type="Proteomes" id="UP000326837"/>
    </source>
</evidence>
<dbReference type="Proteomes" id="UP000326837">
    <property type="component" value="Chromosome"/>
</dbReference>
<sequence length="339" mass="37284">MVQCRRGIAAIAILVVSSQPAAAWWGQVHSHITAGAISHLPQPLRGFFEEHSDYLSSQAGLEPPGSHYIDIDNYPSFLAGTFPRNYDDLVALHGEQYVRSQGTAPWTFAGQVESLADSMAAAVDIDDWEELLNAAAAQAHYIEDLHNPLHLTRNYDGQYTGNFGIHARYEGEMILRHFDQVTYSPANAEYLTSPLDFVFDGIDEHYPYVADILAADDRYKGRPTTEYYAGMWADTGEFTLELLQKASEAVAASWYTAWVDAGSPMTFLPAVEGDFNGDRYVDGADFLAWQRDPNVGELTVWKANFGNGSSPPAATNVPEPSGLALVAVSGLLMLARRTR</sequence>
<dbReference type="KEGG" id="lpav:PLANPX_4656"/>
<dbReference type="Gene3D" id="1.10.575.10">
    <property type="entry name" value="P1 Nuclease"/>
    <property type="match status" value="1"/>
</dbReference>
<dbReference type="AlphaFoldDB" id="A0A5K7XDX7"/>
<feature type="chain" id="PRO_5024964855" description="PEP-CTERM protein-sorting domain-containing protein" evidence="1">
    <location>
        <begin position="24"/>
        <end position="339"/>
    </location>
</feature>
<dbReference type="SUPFAM" id="SSF48537">
    <property type="entry name" value="Phospholipase C/P1 nuclease"/>
    <property type="match status" value="1"/>
</dbReference>
<dbReference type="EMBL" id="AP021861">
    <property type="protein sequence ID" value="BBO35044.1"/>
    <property type="molecule type" value="Genomic_DNA"/>
</dbReference>
<evidence type="ECO:0008006" key="4">
    <source>
        <dbReference type="Google" id="ProtNLM"/>
    </source>
</evidence>
<keyword evidence="3" id="KW-1185">Reference proteome</keyword>
<dbReference type="GO" id="GO:0016788">
    <property type="term" value="F:hydrolase activity, acting on ester bonds"/>
    <property type="evidence" value="ECO:0007669"/>
    <property type="project" value="InterPro"/>
</dbReference>
<keyword evidence="1" id="KW-0732">Signal</keyword>
<accession>A0A5K7XDX7</accession>